<keyword evidence="2" id="KW-0677">Repeat</keyword>
<evidence type="ECO:0000259" key="6">
    <source>
        <dbReference type="PROSITE" id="PS50103"/>
    </source>
</evidence>
<proteinExistence type="predicted"/>
<gene>
    <name evidence="7" type="ORF">SI8410_06009086</name>
</gene>
<dbReference type="InterPro" id="IPR000571">
    <property type="entry name" value="Znf_CCCH"/>
</dbReference>
<dbReference type="SMART" id="SM00320">
    <property type="entry name" value="WD40"/>
    <property type="match status" value="2"/>
</dbReference>
<keyword evidence="4" id="KW-0863">Zinc-finger</keyword>
<feature type="compositionally biased region" description="Pro residues" evidence="5">
    <location>
        <begin position="203"/>
        <end position="212"/>
    </location>
</feature>
<keyword evidence="1 3" id="KW-0853">WD repeat</keyword>
<dbReference type="PANTHER" id="PTHR44489">
    <property type="match status" value="1"/>
</dbReference>
<dbReference type="PROSITE" id="PS00678">
    <property type="entry name" value="WD_REPEATS_1"/>
    <property type="match status" value="1"/>
</dbReference>
<evidence type="ECO:0000256" key="1">
    <source>
        <dbReference type="ARBA" id="ARBA00022574"/>
    </source>
</evidence>
<organism evidence="7 8">
    <name type="scientific">Spirodela intermedia</name>
    <name type="common">Intermediate duckweed</name>
    <dbReference type="NCBI Taxonomy" id="51605"/>
    <lineage>
        <taxon>Eukaryota</taxon>
        <taxon>Viridiplantae</taxon>
        <taxon>Streptophyta</taxon>
        <taxon>Embryophyta</taxon>
        <taxon>Tracheophyta</taxon>
        <taxon>Spermatophyta</taxon>
        <taxon>Magnoliopsida</taxon>
        <taxon>Liliopsida</taxon>
        <taxon>Araceae</taxon>
        <taxon>Lemnoideae</taxon>
        <taxon>Spirodela</taxon>
    </lineage>
</organism>
<dbReference type="OrthoDB" id="59941at2759"/>
<dbReference type="InterPro" id="IPR019775">
    <property type="entry name" value="WD40_repeat_CS"/>
</dbReference>
<dbReference type="SUPFAM" id="SSF50978">
    <property type="entry name" value="WD40 repeat-like"/>
    <property type="match status" value="1"/>
</dbReference>
<dbReference type="EMBL" id="LR746269">
    <property type="protein sequence ID" value="CAA7398421.1"/>
    <property type="molecule type" value="Genomic_DNA"/>
</dbReference>
<dbReference type="InterPro" id="IPR001680">
    <property type="entry name" value="WD40_rpt"/>
</dbReference>
<dbReference type="Pfam" id="PF00400">
    <property type="entry name" value="WD40"/>
    <property type="match status" value="1"/>
</dbReference>
<sequence length="464" mass="50199">MEQHHPGRLIYLTKKAQPFSEINLRLPLSRVRQLSPLPFTLSNRRSRRNQRLPFFPASLLHSFLLPDAPFFPPSSLGTPSPLRSPSAIPFPGVYRPRGGTHNIATRKTCRFWLQGRCSRIPCPFLHCGNPQLLGVEERAPKNQPRRSLIWRNPDAARPSTPPASPHRPLAADGSGRRKWTKNGDPEAKRPSAPDTDAHACPFEDPPPPPPPQSSRRQRRHLGLRRRTWPSPRCNSSSERGLSLLGTGSEVSTLGTTTEILLAGLEDERGDGVRFQPVGSLRGHASDVTSLAVGNGRLYSGTPDGSIRAWNVPSMETVDEFESLSAAHGGAVTSLLCWWEFLLSASLDGTVKVCREAERTGGSGWRRFTATVSTKASSSTAQLTATAGRSSCARSATAPSICSICPVSATGAGSSAEAKVRAMQSAGSDGFFVGNAVETLASTRNPREPRSRIRSQKVIGYTGPV</sequence>
<dbReference type="InterPro" id="IPR036322">
    <property type="entry name" value="WD40_repeat_dom_sf"/>
</dbReference>
<reference evidence="7" key="1">
    <citation type="submission" date="2020-02" db="EMBL/GenBank/DDBJ databases">
        <authorList>
            <person name="Scholz U."/>
            <person name="Mascher M."/>
            <person name="Fiebig A."/>
        </authorList>
    </citation>
    <scope>NUCLEOTIDE SEQUENCE</scope>
</reference>
<feature type="compositionally biased region" description="Basic residues" evidence="5">
    <location>
        <begin position="215"/>
        <end position="227"/>
    </location>
</feature>
<evidence type="ECO:0000256" key="3">
    <source>
        <dbReference type="PROSITE-ProRule" id="PRU00221"/>
    </source>
</evidence>
<dbReference type="Proteomes" id="UP000663760">
    <property type="component" value="Chromosome 6"/>
</dbReference>
<feature type="repeat" description="WD" evidence="3">
    <location>
        <begin position="280"/>
        <end position="319"/>
    </location>
</feature>
<dbReference type="PROSITE" id="PS50294">
    <property type="entry name" value="WD_REPEATS_REGION"/>
    <property type="match status" value="1"/>
</dbReference>
<name>A0A7I8KL95_SPIIN</name>
<accession>A0A7I8KL95</accession>
<dbReference type="PANTHER" id="PTHR44489:SF1">
    <property type="entry name" value="ZINC FINGER CCCH DOMAIN-CONTAINING PROTEIN 63"/>
    <property type="match status" value="1"/>
</dbReference>
<dbReference type="Gene3D" id="2.130.10.10">
    <property type="entry name" value="YVTN repeat-like/Quinoprotein amine dehydrogenase"/>
    <property type="match status" value="1"/>
</dbReference>
<protein>
    <recommendedName>
        <fullName evidence="6">C3H1-type domain-containing protein</fullName>
    </recommendedName>
</protein>
<dbReference type="InterPro" id="IPR015943">
    <property type="entry name" value="WD40/YVTN_repeat-like_dom_sf"/>
</dbReference>
<feature type="domain" description="C3H1-type" evidence="6">
    <location>
        <begin position="103"/>
        <end position="129"/>
    </location>
</feature>
<dbReference type="PROSITE" id="PS50103">
    <property type="entry name" value="ZF_C3H1"/>
    <property type="match status" value="1"/>
</dbReference>
<dbReference type="AlphaFoldDB" id="A0A7I8KL95"/>
<feature type="compositionally biased region" description="Basic and acidic residues" evidence="5">
    <location>
        <begin position="181"/>
        <end position="197"/>
    </location>
</feature>
<dbReference type="GO" id="GO:0008270">
    <property type="term" value="F:zinc ion binding"/>
    <property type="evidence" value="ECO:0007669"/>
    <property type="project" value="UniProtKB-KW"/>
</dbReference>
<dbReference type="InterPro" id="IPR044715">
    <property type="entry name" value="WDR86-like"/>
</dbReference>
<keyword evidence="8" id="KW-1185">Reference proteome</keyword>
<dbReference type="PROSITE" id="PS50082">
    <property type="entry name" value="WD_REPEATS_2"/>
    <property type="match status" value="1"/>
</dbReference>
<keyword evidence="4" id="KW-0862">Zinc</keyword>
<evidence type="ECO:0000256" key="5">
    <source>
        <dbReference type="SAM" id="MobiDB-lite"/>
    </source>
</evidence>
<feature type="region of interest" description="Disordered" evidence="5">
    <location>
        <begin position="138"/>
        <end position="243"/>
    </location>
</feature>
<evidence type="ECO:0000256" key="2">
    <source>
        <dbReference type="ARBA" id="ARBA00022737"/>
    </source>
</evidence>
<evidence type="ECO:0000313" key="7">
    <source>
        <dbReference type="EMBL" id="CAA7398421.1"/>
    </source>
</evidence>
<feature type="zinc finger region" description="C3H1-type" evidence="4">
    <location>
        <begin position="103"/>
        <end position="129"/>
    </location>
</feature>
<evidence type="ECO:0000256" key="4">
    <source>
        <dbReference type="PROSITE-ProRule" id="PRU00723"/>
    </source>
</evidence>
<evidence type="ECO:0000313" key="8">
    <source>
        <dbReference type="Proteomes" id="UP000663760"/>
    </source>
</evidence>
<keyword evidence="4" id="KW-0479">Metal-binding</keyword>